<keyword evidence="2" id="KW-1185">Reference proteome</keyword>
<protein>
    <submittedName>
        <fullName evidence="1">DUF4221 domain-containing protein</fullName>
    </submittedName>
</protein>
<dbReference type="RefSeq" id="WP_241349303.1">
    <property type="nucleotide sequence ID" value="NZ_JAKZGP010000052.1"/>
</dbReference>
<dbReference type="Proteomes" id="UP001165489">
    <property type="component" value="Unassembled WGS sequence"/>
</dbReference>
<accession>A0ABS9V3F3</accession>
<dbReference type="PROSITE" id="PS51257">
    <property type="entry name" value="PROKAR_LIPOPROTEIN"/>
    <property type="match status" value="1"/>
</dbReference>
<proteinExistence type="predicted"/>
<dbReference type="EMBL" id="JAKZGP010000052">
    <property type="protein sequence ID" value="MCH7410947.1"/>
    <property type="molecule type" value="Genomic_DNA"/>
</dbReference>
<evidence type="ECO:0000313" key="1">
    <source>
        <dbReference type="EMBL" id="MCH7410947.1"/>
    </source>
</evidence>
<evidence type="ECO:0000313" key="2">
    <source>
        <dbReference type="Proteomes" id="UP001165489"/>
    </source>
</evidence>
<dbReference type="Pfam" id="PF13970">
    <property type="entry name" value="DUF4221"/>
    <property type="match status" value="1"/>
</dbReference>
<gene>
    <name evidence="1" type="ORF">MM239_16175</name>
</gene>
<reference evidence="1" key="1">
    <citation type="submission" date="2022-03" db="EMBL/GenBank/DDBJ databases">
        <title>De novo assembled genomes of Belliella spp. (Cyclobacteriaceae) strains.</title>
        <authorList>
            <person name="Szabo A."/>
            <person name="Korponai K."/>
            <person name="Felfoldi T."/>
        </authorList>
    </citation>
    <scope>NUCLEOTIDE SEQUENCE</scope>
    <source>
        <strain evidence="1">DSM 111904</strain>
    </source>
</reference>
<name>A0ABS9V3F3_9BACT</name>
<dbReference type="InterPro" id="IPR025316">
    <property type="entry name" value="DUF4221"/>
</dbReference>
<sequence length="376" mass="43425">MKNSLFFLSIILLYSCGKKESTKDYSQIEISMDTVMVDAKDEILSLAGDLMVSDLSADKSLLYYLNPRTLQLEIVDLDELEFVQRVQYDEEGPNGIGRFAMQFQVLLDEKFFLGSFSSKGIFDLSSTRISKYDFLMEDLKGDQDFEGYVEKSIVVNPKDENQLFTILISWNDQLSLVGSIDAQTKEFKNYPIPALDYLSSFKLVYSEGGTPRAMLADFLDLSRSEKMLIISSKVGADIYTFDFATESFIHYPAEPITLPVKKTAKIPQVVESMEEFQKHNRSLGQDINFSAPVWDDENELYYRFAHFLKYKEEDSKFIHSDTEVHLMLLDKEFKVLSEILLENYKKVPVKHFAKDGMLWVFENLEDEMGFVRIKIK</sequence>
<comment type="caution">
    <text evidence="1">The sequence shown here is derived from an EMBL/GenBank/DDBJ whole genome shotgun (WGS) entry which is preliminary data.</text>
</comment>
<organism evidence="1 2">
    <name type="scientific">Belliella filtrata</name>
    <dbReference type="NCBI Taxonomy" id="2923435"/>
    <lineage>
        <taxon>Bacteria</taxon>
        <taxon>Pseudomonadati</taxon>
        <taxon>Bacteroidota</taxon>
        <taxon>Cytophagia</taxon>
        <taxon>Cytophagales</taxon>
        <taxon>Cyclobacteriaceae</taxon>
        <taxon>Belliella</taxon>
    </lineage>
</organism>